<dbReference type="EMBL" id="QKOE01000004">
    <property type="protein sequence ID" value="PZA17298.1"/>
    <property type="molecule type" value="Genomic_DNA"/>
</dbReference>
<comment type="caution">
    <text evidence="2">The sequence shown here is derived from an EMBL/GenBank/DDBJ whole genome shotgun (WGS) entry which is preliminary data.</text>
</comment>
<reference evidence="2 3" key="1">
    <citation type="submission" date="2018-06" db="EMBL/GenBank/DDBJ databases">
        <title>Azoarcus communis strain SWub3 genome.</title>
        <authorList>
            <person name="Zorraquino Salvo V."/>
            <person name="Toubiana D."/>
            <person name="Blumwald E."/>
        </authorList>
    </citation>
    <scope>NUCLEOTIDE SEQUENCE [LARGE SCALE GENOMIC DNA]</scope>
    <source>
        <strain evidence="2 3">SWub3</strain>
    </source>
</reference>
<dbReference type="RefSeq" id="WP_110523943.1">
    <property type="nucleotide sequence ID" value="NZ_QKOE01000004.1"/>
</dbReference>
<feature type="transmembrane region" description="Helical" evidence="1">
    <location>
        <begin position="99"/>
        <end position="117"/>
    </location>
</feature>
<name>A0A323VAK4_9RHOO</name>
<keyword evidence="1" id="KW-1133">Transmembrane helix</keyword>
<dbReference type="PANTHER" id="PTHR39594">
    <property type="entry name" value="PROTEIN YCHQ"/>
    <property type="match status" value="1"/>
</dbReference>
<feature type="transmembrane region" description="Helical" evidence="1">
    <location>
        <begin position="68"/>
        <end position="87"/>
    </location>
</feature>
<dbReference type="PANTHER" id="PTHR39594:SF1">
    <property type="entry name" value="PROTEIN YCHQ"/>
    <property type="match status" value="1"/>
</dbReference>
<feature type="transmembrane region" description="Helical" evidence="1">
    <location>
        <begin position="6"/>
        <end position="29"/>
    </location>
</feature>
<keyword evidence="1" id="KW-0472">Membrane</keyword>
<dbReference type="OrthoDB" id="5588650at2"/>
<keyword evidence="1" id="KW-0812">Transmembrane</keyword>
<dbReference type="GO" id="GO:0005886">
    <property type="term" value="C:plasma membrane"/>
    <property type="evidence" value="ECO:0007669"/>
    <property type="project" value="TreeGrafter"/>
</dbReference>
<protein>
    <submittedName>
        <fullName evidence="2">Regulator SirB</fullName>
    </submittedName>
</protein>
<dbReference type="AlphaFoldDB" id="A0A323VAK4"/>
<gene>
    <name evidence="2" type="ORF">DNK49_08445</name>
</gene>
<dbReference type="PIRSF" id="PIRSF005610">
    <property type="entry name" value="SirB"/>
    <property type="match status" value="1"/>
</dbReference>
<accession>A0A323VAK4</accession>
<proteinExistence type="predicted"/>
<evidence type="ECO:0000313" key="2">
    <source>
        <dbReference type="EMBL" id="PZA17298.1"/>
    </source>
</evidence>
<sequence length="131" mass="14037">MYPILKHLHLICVALSLVGFIIRGAWALTDSPLLKHRLTRVLPHVIDTVLLLSAVALAVIMAQYPLQAGWVTAKVVGLLAYIGLGTLALKRGRTRRVRAIAFVGALLVYGWIVSVALSKHPAGWVASLAGG</sequence>
<dbReference type="InterPro" id="IPR007360">
    <property type="entry name" value="SirB"/>
</dbReference>
<dbReference type="Proteomes" id="UP000248259">
    <property type="component" value="Unassembled WGS sequence"/>
</dbReference>
<evidence type="ECO:0000256" key="1">
    <source>
        <dbReference type="SAM" id="Phobius"/>
    </source>
</evidence>
<dbReference type="Pfam" id="PF04247">
    <property type="entry name" value="SirB"/>
    <property type="match status" value="1"/>
</dbReference>
<organism evidence="2 3">
    <name type="scientific">Parazoarcus communis SWub3 = DSM 12120</name>
    <dbReference type="NCBI Taxonomy" id="1121029"/>
    <lineage>
        <taxon>Bacteria</taxon>
        <taxon>Pseudomonadati</taxon>
        <taxon>Pseudomonadota</taxon>
        <taxon>Betaproteobacteria</taxon>
        <taxon>Rhodocyclales</taxon>
        <taxon>Zoogloeaceae</taxon>
        <taxon>Parazoarcus</taxon>
    </lineage>
</organism>
<feature type="transmembrane region" description="Helical" evidence="1">
    <location>
        <begin position="41"/>
        <end position="62"/>
    </location>
</feature>
<evidence type="ECO:0000313" key="3">
    <source>
        <dbReference type="Proteomes" id="UP000248259"/>
    </source>
</evidence>
<keyword evidence="3" id="KW-1185">Reference proteome</keyword>